<protein>
    <submittedName>
        <fullName evidence="1">WD domain-containing protein, G-beta repeat-containing protein</fullName>
    </submittedName>
</protein>
<gene>
    <name evidence="1" type="ORF">SAMN04488696_2611</name>
</gene>
<dbReference type="InterPro" id="IPR001680">
    <property type="entry name" value="WD40_rpt"/>
</dbReference>
<dbReference type="Pfam" id="PF00400">
    <property type="entry name" value="WD40"/>
    <property type="match status" value="2"/>
</dbReference>
<dbReference type="EMBL" id="FOUJ01000006">
    <property type="protein sequence ID" value="SFM85012.1"/>
    <property type="molecule type" value="Genomic_DNA"/>
</dbReference>
<evidence type="ECO:0000313" key="1">
    <source>
        <dbReference type="EMBL" id="SFM85012.1"/>
    </source>
</evidence>
<organism evidence="1 2">
    <name type="scientific">Methanolobus profundi</name>
    <dbReference type="NCBI Taxonomy" id="487685"/>
    <lineage>
        <taxon>Archaea</taxon>
        <taxon>Methanobacteriati</taxon>
        <taxon>Methanobacteriota</taxon>
        <taxon>Stenosarchaea group</taxon>
        <taxon>Methanomicrobia</taxon>
        <taxon>Methanosarcinales</taxon>
        <taxon>Methanosarcinaceae</taxon>
        <taxon>Methanolobus</taxon>
    </lineage>
</organism>
<dbReference type="InterPro" id="IPR015943">
    <property type="entry name" value="WD40/YVTN_repeat-like_dom_sf"/>
</dbReference>
<keyword evidence="2" id="KW-1185">Reference proteome</keyword>
<evidence type="ECO:0000313" key="2">
    <source>
        <dbReference type="Proteomes" id="UP000198535"/>
    </source>
</evidence>
<name>A0A1I4U7R8_9EURY</name>
<sequence length="386" mass="43104">MESQMKTARLIFIFIILASLFPDVKSGFLDSVTPAESLDDFIPEKVAYDYGRISGIDCSPDNNYVAFGCAIDGSIMLWNKTKETGSFGYNGVQNSGDIDILGNEPYNPAGLEFSPDNKYLLVYSNYYNPELFESHLTLYDVENKTTVRAHDMENNLINYVAFSPDGRYYASSYKIGEGSGQCTVNLWDTETGEVEKSIISDNYRVKSLVFSPDGEFVVISFEGHEDCADSIVFFNAETGATQTTLDGISAFKLQFSKDGSILAGENGDGRGLFVWDTDSYEVKSKFYDADMPYDLSLSPDGKFLMAVDPSALIVWDISSEKQILRTKSYKLDYVDNFNAAIFSADGKEIIVGLKATEDSRYLVGTKFDEGMVFIYNFTEIVESYYE</sequence>
<accession>A0A1I4U7R8</accession>
<dbReference type="SMART" id="SM00320">
    <property type="entry name" value="WD40"/>
    <property type="match status" value="5"/>
</dbReference>
<proteinExistence type="predicted"/>
<dbReference type="SUPFAM" id="SSF82171">
    <property type="entry name" value="DPP6 N-terminal domain-like"/>
    <property type="match status" value="1"/>
</dbReference>
<reference evidence="2" key="1">
    <citation type="submission" date="2016-10" db="EMBL/GenBank/DDBJ databases">
        <authorList>
            <person name="Varghese N."/>
            <person name="Submissions S."/>
        </authorList>
    </citation>
    <scope>NUCLEOTIDE SEQUENCE [LARGE SCALE GENOMIC DNA]</scope>
    <source>
        <strain evidence="2">Mob M</strain>
    </source>
</reference>
<dbReference type="Proteomes" id="UP000198535">
    <property type="component" value="Unassembled WGS sequence"/>
</dbReference>
<dbReference type="PANTHER" id="PTHR19879:SF9">
    <property type="entry name" value="TRANSCRIPTION INITIATION FACTOR TFIID SUBUNIT 5"/>
    <property type="match status" value="1"/>
</dbReference>
<dbReference type="Gene3D" id="2.130.10.10">
    <property type="entry name" value="YVTN repeat-like/Quinoprotein amine dehydrogenase"/>
    <property type="match status" value="2"/>
</dbReference>
<dbReference type="STRING" id="487685.SAMN04488696_2611"/>
<dbReference type="PANTHER" id="PTHR19879">
    <property type="entry name" value="TRANSCRIPTION INITIATION FACTOR TFIID"/>
    <property type="match status" value="1"/>
</dbReference>
<dbReference type="AlphaFoldDB" id="A0A1I4U7R8"/>